<dbReference type="RefSeq" id="WP_184651640.1">
    <property type="nucleotide sequence ID" value="NZ_JACHFR010000001.1"/>
</dbReference>
<name>A0A840SBQ1_9SPIR</name>
<evidence type="ECO:0000313" key="5">
    <source>
        <dbReference type="Proteomes" id="UP000578697"/>
    </source>
</evidence>
<protein>
    <submittedName>
        <fullName evidence="3">Flagellar protein FlbB</fullName>
    </submittedName>
</protein>
<reference evidence="3 5" key="2">
    <citation type="submission" date="2020-08" db="EMBL/GenBank/DDBJ databases">
        <title>Genomic Encyclopedia of Type Strains, Phase IV (KMG-IV): sequencing the most valuable type-strain genomes for metagenomic binning, comparative biology and taxonomic classification.</title>
        <authorList>
            <person name="Goeker M."/>
        </authorList>
    </citation>
    <scope>NUCLEOTIDE SEQUENCE [LARGE SCALE GENOMIC DNA]</scope>
    <source>
        <strain evidence="3 5">DSM 103679</strain>
    </source>
</reference>
<dbReference type="Proteomes" id="UP000578697">
    <property type="component" value="Unassembled WGS sequence"/>
</dbReference>
<keyword evidence="3" id="KW-0282">Flagellum</keyword>
<evidence type="ECO:0000256" key="1">
    <source>
        <dbReference type="SAM" id="Coils"/>
    </source>
</evidence>
<gene>
    <name evidence="4" type="ORF">DYE49_06275</name>
    <name evidence="3" type="ORF">HNP77_000559</name>
</gene>
<sequence>MGAKKALLKSLLLIILIIILSLFGILWFDFLGVIQAKSVFAPLYRLIGLAPQTSRSVSGLDDLELFDKDDDILKKRAQALNLEKEALSKRESDAAEKEQANILVAQELEDERLAFEEEKKTFNNRVKKYDDKYIRIEQLVSQFNGMAPAKAVDILVEMCSTDKQYVVDVLRAADDIAERDGTASNVSYWLSLMPKNISGELARLLVVKPANLE</sequence>
<accession>A0A840SBQ1</accession>
<keyword evidence="1" id="KW-0175">Coiled coil</keyword>
<proteinExistence type="predicted"/>
<keyword evidence="2" id="KW-0812">Transmembrane</keyword>
<keyword evidence="2" id="KW-1133">Transmembrane helix</keyword>
<keyword evidence="3" id="KW-0969">Cilium</keyword>
<evidence type="ECO:0000313" key="4">
    <source>
        <dbReference type="EMBL" id="QOS40081.1"/>
    </source>
</evidence>
<keyword evidence="3" id="KW-0966">Cell projection</keyword>
<evidence type="ECO:0000313" key="3">
    <source>
        <dbReference type="EMBL" id="MBB5218215.1"/>
    </source>
</evidence>
<feature type="coiled-coil region" evidence="1">
    <location>
        <begin position="77"/>
        <end position="125"/>
    </location>
</feature>
<keyword evidence="5" id="KW-1185">Reference proteome</keyword>
<dbReference type="Proteomes" id="UP000593591">
    <property type="component" value="Chromosome"/>
</dbReference>
<dbReference type="EMBL" id="CP031517">
    <property type="protein sequence ID" value="QOS40081.1"/>
    <property type="molecule type" value="Genomic_DNA"/>
</dbReference>
<reference evidence="4 6" key="1">
    <citation type="submission" date="2018-08" db="EMBL/GenBank/DDBJ databases">
        <title>The first complete genome of Treponema rectale (CHPAT), a commensal spirochete of the bovine rectum.</title>
        <authorList>
            <person name="Staton G.J."/>
            <person name="Clegg S.R."/>
            <person name="Carter S.D."/>
            <person name="Radford A.D."/>
            <person name="Darby A."/>
            <person name="Hall N."/>
            <person name="Birtles R.J."/>
            <person name="Evans N.J."/>
        </authorList>
    </citation>
    <scope>NUCLEOTIDE SEQUENCE [LARGE SCALE GENOMIC DNA]</scope>
    <source>
        <strain evidence="4 6">CHPA</strain>
    </source>
</reference>
<evidence type="ECO:0000313" key="6">
    <source>
        <dbReference type="Proteomes" id="UP000593591"/>
    </source>
</evidence>
<keyword evidence="2" id="KW-0472">Membrane</keyword>
<organism evidence="3 5">
    <name type="scientific">Treponema rectale</name>
    <dbReference type="NCBI Taxonomy" id="744512"/>
    <lineage>
        <taxon>Bacteria</taxon>
        <taxon>Pseudomonadati</taxon>
        <taxon>Spirochaetota</taxon>
        <taxon>Spirochaetia</taxon>
        <taxon>Spirochaetales</taxon>
        <taxon>Treponemataceae</taxon>
        <taxon>Treponema</taxon>
    </lineage>
</organism>
<dbReference type="EMBL" id="JACHFR010000001">
    <property type="protein sequence ID" value="MBB5218215.1"/>
    <property type="molecule type" value="Genomic_DNA"/>
</dbReference>
<evidence type="ECO:0000256" key="2">
    <source>
        <dbReference type="SAM" id="Phobius"/>
    </source>
</evidence>
<dbReference type="InterPro" id="IPR058225">
    <property type="entry name" value="FlbB-like"/>
</dbReference>
<dbReference type="KEGG" id="trc:DYE49_06275"/>
<dbReference type="NCBIfam" id="NF047368">
    <property type="entry name" value="collar_FlbB"/>
    <property type="match status" value="1"/>
</dbReference>
<feature type="transmembrane region" description="Helical" evidence="2">
    <location>
        <begin position="7"/>
        <end position="28"/>
    </location>
</feature>
<dbReference type="AlphaFoldDB" id="A0A840SBQ1"/>